<accession>A0A918GCJ4</accession>
<organism evidence="1 2">
    <name type="scientific">Actinokineospora fastidiosa</name>
    <dbReference type="NCBI Taxonomy" id="1816"/>
    <lineage>
        <taxon>Bacteria</taxon>
        <taxon>Bacillati</taxon>
        <taxon>Actinomycetota</taxon>
        <taxon>Actinomycetes</taxon>
        <taxon>Pseudonocardiales</taxon>
        <taxon>Pseudonocardiaceae</taxon>
        <taxon>Actinokineospora</taxon>
    </lineage>
</organism>
<protein>
    <submittedName>
        <fullName evidence="1">Uncharacterized protein</fullName>
    </submittedName>
</protein>
<dbReference type="RefSeq" id="WP_189210309.1">
    <property type="nucleotide sequence ID" value="NZ_BMRB01000002.1"/>
</dbReference>
<keyword evidence="2" id="KW-1185">Reference proteome</keyword>
<evidence type="ECO:0000313" key="1">
    <source>
        <dbReference type="EMBL" id="GGS28384.1"/>
    </source>
</evidence>
<comment type="caution">
    <text evidence="1">The sequence shown here is derived from an EMBL/GenBank/DDBJ whole genome shotgun (WGS) entry which is preliminary data.</text>
</comment>
<name>A0A918GCJ4_9PSEU</name>
<proteinExistence type="predicted"/>
<reference evidence="1" key="1">
    <citation type="journal article" date="2014" name="Int. J. Syst. Evol. Microbiol.">
        <title>Complete genome sequence of Corynebacterium casei LMG S-19264T (=DSM 44701T), isolated from a smear-ripened cheese.</title>
        <authorList>
            <consortium name="US DOE Joint Genome Institute (JGI-PGF)"/>
            <person name="Walter F."/>
            <person name="Albersmeier A."/>
            <person name="Kalinowski J."/>
            <person name="Ruckert C."/>
        </authorList>
    </citation>
    <scope>NUCLEOTIDE SEQUENCE</scope>
    <source>
        <strain evidence="1">JCM 3276</strain>
    </source>
</reference>
<dbReference type="EMBL" id="BMRB01000002">
    <property type="protein sequence ID" value="GGS28384.1"/>
    <property type="molecule type" value="Genomic_DNA"/>
</dbReference>
<dbReference type="Proteomes" id="UP000660680">
    <property type="component" value="Unassembled WGS sequence"/>
</dbReference>
<sequence length="128" mass="13390">MTIDLKPQHVLLTEARFGDAGPVAARLRAAGARVSTCHADAGLCRALAPGSRCPLDTRTDPVDLFVDVRGADDELTTREYGVVCALRANRPVFVVEADPLVAATAPVGLAARVTVTSVDRLADALAAR</sequence>
<gene>
    <name evidence="1" type="ORF">GCM10010171_21790</name>
</gene>
<dbReference type="AlphaFoldDB" id="A0A918GCJ4"/>
<evidence type="ECO:0000313" key="2">
    <source>
        <dbReference type="Proteomes" id="UP000660680"/>
    </source>
</evidence>
<reference evidence="1" key="2">
    <citation type="submission" date="2020-09" db="EMBL/GenBank/DDBJ databases">
        <authorList>
            <person name="Sun Q."/>
            <person name="Ohkuma M."/>
        </authorList>
    </citation>
    <scope>NUCLEOTIDE SEQUENCE</scope>
    <source>
        <strain evidence="1">JCM 3276</strain>
    </source>
</reference>